<comment type="function">
    <text evidence="1">Mediates high-affinity intracellular uptake of the rare oligo-element molybdenum.</text>
</comment>
<feature type="transmembrane region" description="Helical" evidence="13">
    <location>
        <begin position="376"/>
        <end position="396"/>
    </location>
</feature>
<dbReference type="SUPFAM" id="SSF103473">
    <property type="entry name" value="MFS general substrate transporter"/>
    <property type="match status" value="1"/>
</dbReference>
<keyword evidence="6" id="KW-1003">Cell membrane</keyword>
<protein>
    <recommendedName>
        <fullName evidence="4">Molybdate-anion transporter</fullName>
    </recommendedName>
    <alternativeName>
        <fullName evidence="11">Major facilitator superfamily domain-containing protein 5</fullName>
    </alternativeName>
    <alternativeName>
        <fullName evidence="12">Molybdate transporter 2 homolog</fullName>
    </alternativeName>
</protein>
<evidence type="ECO:0000256" key="6">
    <source>
        <dbReference type="ARBA" id="ARBA00022475"/>
    </source>
</evidence>
<dbReference type="Pfam" id="PF05631">
    <property type="entry name" value="MFS_5"/>
    <property type="match status" value="2"/>
</dbReference>
<evidence type="ECO:0000256" key="13">
    <source>
        <dbReference type="SAM" id="Phobius"/>
    </source>
</evidence>
<dbReference type="InterPro" id="IPR036259">
    <property type="entry name" value="MFS_trans_sf"/>
</dbReference>
<dbReference type="Gene3D" id="1.20.1250.20">
    <property type="entry name" value="MFS general substrate transporter like domains"/>
    <property type="match status" value="1"/>
</dbReference>
<dbReference type="Proteomes" id="UP001591681">
    <property type="component" value="Unassembled WGS sequence"/>
</dbReference>
<dbReference type="InterPro" id="IPR008509">
    <property type="entry name" value="MOT2/MFSD5"/>
</dbReference>
<evidence type="ECO:0000256" key="7">
    <source>
        <dbReference type="ARBA" id="ARBA00022692"/>
    </source>
</evidence>
<keyword evidence="10 13" id="KW-0472">Membrane</keyword>
<feature type="signal peptide" evidence="14">
    <location>
        <begin position="1"/>
        <end position="18"/>
    </location>
</feature>
<comment type="caution">
    <text evidence="15">The sequence shown here is derived from an EMBL/GenBank/DDBJ whole genome shotgun (WGS) entry which is preliminary data.</text>
</comment>
<feature type="transmembrane region" description="Helical" evidence="13">
    <location>
        <begin position="204"/>
        <end position="222"/>
    </location>
</feature>
<evidence type="ECO:0000256" key="3">
    <source>
        <dbReference type="ARBA" id="ARBA00008335"/>
    </source>
</evidence>
<feature type="transmembrane region" description="Helical" evidence="13">
    <location>
        <begin position="447"/>
        <end position="468"/>
    </location>
</feature>
<evidence type="ECO:0000256" key="8">
    <source>
        <dbReference type="ARBA" id="ARBA00022989"/>
    </source>
</evidence>
<feature type="transmembrane region" description="Helical" evidence="13">
    <location>
        <begin position="130"/>
        <end position="151"/>
    </location>
</feature>
<keyword evidence="16" id="KW-1185">Reference proteome</keyword>
<evidence type="ECO:0000256" key="11">
    <source>
        <dbReference type="ARBA" id="ARBA00030646"/>
    </source>
</evidence>
<gene>
    <name evidence="15" type="ORF">ACEWY4_001132</name>
</gene>
<name>A0ABD1KYN7_9TELE</name>
<dbReference type="CDD" id="cd17487">
    <property type="entry name" value="MFS_MFSD5_like"/>
    <property type="match status" value="1"/>
</dbReference>
<evidence type="ECO:0000313" key="16">
    <source>
        <dbReference type="Proteomes" id="UP001591681"/>
    </source>
</evidence>
<dbReference type="GO" id="GO:0005886">
    <property type="term" value="C:plasma membrane"/>
    <property type="evidence" value="ECO:0007669"/>
    <property type="project" value="UniProtKB-SubCell"/>
</dbReference>
<proteinExistence type="inferred from homology"/>
<keyword evidence="5" id="KW-0813">Transport</keyword>
<dbReference type="EMBL" id="JBHFQA010000001">
    <property type="protein sequence ID" value="KAL2104264.1"/>
    <property type="molecule type" value="Genomic_DNA"/>
</dbReference>
<evidence type="ECO:0000256" key="10">
    <source>
        <dbReference type="ARBA" id="ARBA00023136"/>
    </source>
</evidence>
<comment type="similarity">
    <text evidence="3">Belongs to the major facilitator superfamily.</text>
</comment>
<dbReference type="GO" id="GO:0006811">
    <property type="term" value="P:monoatomic ion transport"/>
    <property type="evidence" value="ECO:0007669"/>
    <property type="project" value="UniProtKB-KW"/>
</dbReference>
<dbReference type="AlphaFoldDB" id="A0ABD1KYN7"/>
<accession>A0ABD1KYN7</accession>
<keyword evidence="9" id="KW-0406">Ion transport</keyword>
<keyword evidence="14" id="KW-0732">Signal</keyword>
<dbReference type="PANTHER" id="PTHR23516:SF1">
    <property type="entry name" value="MOLYBDATE-ANION TRANSPORTER"/>
    <property type="match status" value="1"/>
</dbReference>
<feature type="transmembrane region" description="Helical" evidence="13">
    <location>
        <begin position="281"/>
        <end position="302"/>
    </location>
</feature>
<sequence>MFVTAYLALVVLAGLCIGLELASRRLSPQQAATTTVANPAFCRFQTLFLRGYLLALWADWLQGPYLYKLYRHYSFLESQIAILYVCGLAFCVLFAPVAGWLPQALGRRRTCLIFCLAYSACCITKLSRDYFVLILGRVLGGLSTSLLTTSFESWYVHRHVDVHDFPKEWIPVTFGKAANWNHGLAVCAGLVANLFAEWLGLGPVAPFLLAIPALVACGWVVLTDWGQEEKLAGAEGRDKNGPLLGAPSSGLSSTIGRLSARTRFWRGCLEGLRCLLSDRRVLLLGGVQALFESVLYIFVFLWTPVLDPHGPPLGIVFSCLMAASLAGSILFRLATSVRYRLQPAHLLCLAVLLAFFSFFMLTFSTAPGQPRPRESLLAFLLLELACGLYFPAVSFLQGRVIPVELRAGVLTWFRLPLHLLACLGLLALHGEVSGTGGGEAGGGTRHMFAGCAAMMLAALLAVVSLFTLGRNDADLRLEGTRGDGET</sequence>
<reference evidence="15 16" key="1">
    <citation type="submission" date="2024-09" db="EMBL/GenBank/DDBJ databases">
        <title>A chromosome-level genome assembly of Gray's grenadier anchovy, Coilia grayii.</title>
        <authorList>
            <person name="Fu Z."/>
        </authorList>
    </citation>
    <scope>NUCLEOTIDE SEQUENCE [LARGE SCALE GENOMIC DNA]</scope>
    <source>
        <strain evidence="15">G4</strain>
        <tissue evidence="15">Muscle</tissue>
    </source>
</reference>
<feature type="transmembrane region" description="Helical" evidence="13">
    <location>
        <begin position="346"/>
        <end position="364"/>
    </location>
</feature>
<evidence type="ECO:0000256" key="12">
    <source>
        <dbReference type="ARBA" id="ARBA00032555"/>
    </source>
</evidence>
<evidence type="ECO:0000256" key="4">
    <source>
        <dbReference type="ARBA" id="ARBA00021242"/>
    </source>
</evidence>
<dbReference type="PANTHER" id="PTHR23516">
    <property type="entry name" value="SAM (S-ADENOSYL METHIONINE) TRANSPORTER"/>
    <property type="match status" value="1"/>
</dbReference>
<feature type="chain" id="PRO_5044863614" description="Molybdate-anion transporter" evidence="14">
    <location>
        <begin position="19"/>
        <end position="486"/>
    </location>
</feature>
<evidence type="ECO:0000313" key="15">
    <source>
        <dbReference type="EMBL" id="KAL2104264.1"/>
    </source>
</evidence>
<evidence type="ECO:0000256" key="14">
    <source>
        <dbReference type="SAM" id="SignalP"/>
    </source>
</evidence>
<feature type="transmembrane region" description="Helical" evidence="13">
    <location>
        <begin position="408"/>
        <end position="427"/>
    </location>
</feature>
<evidence type="ECO:0000256" key="5">
    <source>
        <dbReference type="ARBA" id="ARBA00022448"/>
    </source>
</evidence>
<evidence type="ECO:0000256" key="9">
    <source>
        <dbReference type="ARBA" id="ARBA00023065"/>
    </source>
</evidence>
<keyword evidence="8 13" id="KW-1133">Transmembrane helix</keyword>
<evidence type="ECO:0000256" key="1">
    <source>
        <dbReference type="ARBA" id="ARBA00003019"/>
    </source>
</evidence>
<evidence type="ECO:0000256" key="2">
    <source>
        <dbReference type="ARBA" id="ARBA00004651"/>
    </source>
</evidence>
<feature type="transmembrane region" description="Helical" evidence="13">
    <location>
        <begin position="314"/>
        <end position="334"/>
    </location>
</feature>
<feature type="transmembrane region" description="Helical" evidence="13">
    <location>
        <begin position="47"/>
        <end position="67"/>
    </location>
</feature>
<feature type="transmembrane region" description="Helical" evidence="13">
    <location>
        <begin position="79"/>
        <end position="101"/>
    </location>
</feature>
<organism evidence="15 16">
    <name type="scientific">Coilia grayii</name>
    <name type="common">Gray's grenadier anchovy</name>
    <dbReference type="NCBI Taxonomy" id="363190"/>
    <lineage>
        <taxon>Eukaryota</taxon>
        <taxon>Metazoa</taxon>
        <taxon>Chordata</taxon>
        <taxon>Craniata</taxon>
        <taxon>Vertebrata</taxon>
        <taxon>Euteleostomi</taxon>
        <taxon>Actinopterygii</taxon>
        <taxon>Neopterygii</taxon>
        <taxon>Teleostei</taxon>
        <taxon>Clupei</taxon>
        <taxon>Clupeiformes</taxon>
        <taxon>Clupeoidei</taxon>
        <taxon>Engraulidae</taxon>
        <taxon>Coilinae</taxon>
        <taxon>Coilia</taxon>
    </lineage>
</organism>
<keyword evidence="7 13" id="KW-0812">Transmembrane</keyword>
<comment type="subcellular location">
    <subcellularLocation>
        <location evidence="2">Cell membrane</location>
        <topology evidence="2">Multi-pass membrane protein</topology>
    </subcellularLocation>
</comment>